<dbReference type="InterPro" id="IPR010559">
    <property type="entry name" value="Sig_transdc_His_kin_internal"/>
</dbReference>
<evidence type="ECO:0000256" key="10">
    <source>
        <dbReference type="ARBA" id="ARBA00022840"/>
    </source>
</evidence>
<dbReference type="SMART" id="SM00387">
    <property type="entry name" value="HATPase_c"/>
    <property type="match status" value="1"/>
</dbReference>
<protein>
    <recommendedName>
        <fullName evidence="3">histidine kinase</fullName>
        <ecNumber evidence="3">2.7.13.3</ecNumber>
    </recommendedName>
</protein>
<evidence type="ECO:0000313" key="17">
    <source>
        <dbReference type="EMBL" id="MDI4646671.1"/>
    </source>
</evidence>
<dbReference type="Gene3D" id="3.30.565.10">
    <property type="entry name" value="Histidine kinase-like ATPase, C-terminal domain"/>
    <property type="match status" value="1"/>
</dbReference>
<dbReference type="InterPro" id="IPR050640">
    <property type="entry name" value="Bact_2-comp_sensor_kinase"/>
</dbReference>
<dbReference type="Proteomes" id="UP001161691">
    <property type="component" value="Unassembled WGS sequence"/>
</dbReference>
<evidence type="ECO:0000313" key="18">
    <source>
        <dbReference type="Proteomes" id="UP001161691"/>
    </source>
</evidence>
<evidence type="ECO:0000256" key="3">
    <source>
        <dbReference type="ARBA" id="ARBA00012438"/>
    </source>
</evidence>
<evidence type="ECO:0000256" key="7">
    <source>
        <dbReference type="ARBA" id="ARBA00022692"/>
    </source>
</evidence>
<dbReference type="InterPro" id="IPR005467">
    <property type="entry name" value="His_kinase_dom"/>
</dbReference>
<evidence type="ECO:0000256" key="2">
    <source>
        <dbReference type="ARBA" id="ARBA00004651"/>
    </source>
</evidence>
<keyword evidence="5" id="KW-0597">Phosphoprotein</keyword>
<accession>A0ABT6TIL4</accession>
<dbReference type="SUPFAM" id="SSF55874">
    <property type="entry name" value="ATPase domain of HSP90 chaperone/DNA topoisomerase II/histidine kinase"/>
    <property type="match status" value="1"/>
</dbReference>
<evidence type="ECO:0000256" key="5">
    <source>
        <dbReference type="ARBA" id="ARBA00022553"/>
    </source>
</evidence>
<dbReference type="PROSITE" id="PS50109">
    <property type="entry name" value="HIS_KIN"/>
    <property type="match status" value="1"/>
</dbReference>
<evidence type="ECO:0000256" key="1">
    <source>
        <dbReference type="ARBA" id="ARBA00000085"/>
    </source>
</evidence>
<keyword evidence="12" id="KW-0902">Two-component regulatory system</keyword>
<dbReference type="PROSITE" id="PS50885">
    <property type="entry name" value="HAMP"/>
    <property type="match status" value="1"/>
</dbReference>
<dbReference type="Pfam" id="PF02518">
    <property type="entry name" value="HATPase_c"/>
    <property type="match status" value="1"/>
</dbReference>
<keyword evidence="18" id="KW-1185">Reference proteome</keyword>
<evidence type="ECO:0000256" key="11">
    <source>
        <dbReference type="ARBA" id="ARBA00022989"/>
    </source>
</evidence>
<dbReference type="PANTHER" id="PTHR34220">
    <property type="entry name" value="SENSOR HISTIDINE KINASE YPDA"/>
    <property type="match status" value="1"/>
</dbReference>
<keyword evidence="8" id="KW-0547">Nucleotide-binding</keyword>
<dbReference type="Pfam" id="PF02743">
    <property type="entry name" value="dCache_1"/>
    <property type="match status" value="1"/>
</dbReference>
<dbReference type="PANTHER" id="PTHR34220:SF7">
    <property type="entry name" value="SENSOR HISTIDINE KINASE YPDA"/>
    <property type="match status" value="1"/>
</dbReference>
<dbReference type="Pfam" id="PF00672">
    <property type="entry name" value="HAMP"/>
    <property type="match status" value="1"/>
</dbReference>
<keyword evidence="11 14" id="KW-1133">Transmembrane helix</keyword>
<comment type="subcellular location">
    <subcellularLocation>
        <location evidence="2">Cell membrane</location>
        <topology evidence="2">Multi-pass membrane protein</topology>
    </subcellularLocation>
</comment>
<evidence type="ECO:0000256" key="12">
    <source>
        <dbReference type="ARBA" id="ARBA00023012"/>
    </source>
</evidence>
<dbReference type="RefSeq" id="WP_282909502.1">
    <property type="nucleotide sequence ID" value="NZ_JAGRPV010000001.1"/>
</dbReference>
<dbReference type="GO" id="GO:0004673">
    <property type="term" value="F:protein histidine kinase activity"/>
    <property type="evidence" value="ECO:0007669"/>
    <property type="project" value="UniProtKB-EC"/>
</dbReference>
<dbReference type="InterPro" id="IPR033479">
    <property type="entry name" value="dCache_1"/>
</dbReference>
<evidence type="ECO:0000256" key="14">
    <source>
        <dbReference type="SAM" id="Phobius"/>
    </source>
</evidence>
<name>A0ABT6TIL4_9BACL</name>
<evidence type="ECO:0000256" key="4">
    <source>
        <dbReference type="ARBA" id="ARBA00022475"/>
    </source>
</evidence>
<keyword evidence="7 14" id="KW-0812">Transmembrane</keyword>
<sequence length="620" mass="69305">MASVARRLYKRMIADISIFNKIFYGILIIVVVELAVSGFFSFSYSRGIYEQEAASSAARLVDNINTGFEDNLDQVDRIIQSIYAETDYADSNNTLKKVLATPSFADYSEELNAIKVVGNFFQRLMYLRKDFNSIYLYASPQKSFSYALFGTNKLDYDPTGEDWYRQTVAAGGKTSIFAPHRPYQLNYDKPVISYSRLLKNIDTRNAAPYGVILIDLSMDSLSSLVDKVNLGAETGVLFLDDAGRSIYTTHPAYEQEALRKIDRDKLAGSAEGKLTLTLAGAKYLVSYRTSEITGWKLLTFTPFSVIEKGADRLLVFTLTLGIVALLFTALLTYGFSRLLFKPILKLQRGMGKVKLGQFDFRLPHGANDELGQLVGSFNTMVSTIKSLITEKYEERLARQEAEYRFLQAQINPHFIYNTLQIISSMAVVHKVPPINTAAKSLARMMRYSISERPGPVTVKDELNAVTGYLDIQKLRFGDLLDYETDIDDSMRAAPMMKLVLQPIVENAVCHGIEPTGRRGLIRISGSRSGGRLRIEVRDDGAGMPPERVADLTRKLDAPDAGSDAESADRLHTNVGLRNIHRRIKLIYGESYGISIDSERGAWTKVTVEWPIAAEETSDSV</sequence>
<keyword evidence="9 17" id="KW-0418">Kinase</keyword>
<feature type="transmembrane region" description="Helical" evidence="14">
    <location>
        <begin position="313"/>
        <end position="340"/>
    </location>
</feature>
<dbReference type="InterPro" id="IPR036890">
    <property type="entry name" value="HATPase_C_sf"/>
</dbReference>
<keyword evidence="13 14" id="KW-0472">Membrane</keyword>
<feature type="domain" description="HAMP" evidence="16">
    <location>
        <begin position="337"/>
        <end position="389"/>
    </location>
</feature>
<dbReference type="EC" id="2.7.13.3" evidence="3"/>
<evidence type="ECO:0000259" key="16">
    <source>
        <dbReference type="PROSITE" id="PS50885"/>
    </source>
</evidence>
<organism evidence="17 18">
    <name type="scientific">Cohnella hashimotonis</name>
    <dbReference type="NCBI Taxonomy" id="2826895"/>
    <lineage>
        <taxon>Bacteria</taxon>
        <taxon>Bacillati</taxon>
        <taxon>Bacillota</taxon>
        <taxon>Bacilli</taxon>
        <taxon>Bacillales</taxon>
        <taxon>Paenibacillaceae</taxon>
        <taxon>Cohnella</taxon>
    </lineage>
</organism>
<gene>
    <name evidence="17" type="ORF">KB449_16970</name>
</gene>
<evidence type="ECO:0000256" key="8">
    <source>
        <dbReference type="ARBA" id="ARBA00022741"/>
    </source>
</evidence>
<proteinExistence type="predicted"/>
<dbReference type="Pfam" id="PF06580">
    <property type="entry name" value="His_kinase"/>
    <property type="match status" value="1"/>
</dbReference>
<dbReference type="Gene3D" id="3.30.450.20">
    <property type="entry name" value="PAS domain"/>
    <property type="match status" value="1"/>
</dbReference>
<reference evidence="17" key="1">
    <citation type="submission" date="2023-04" db="EMBL/GenBank/DDBJ databases">
        <title>Comparative genomic analysis of Cohnella hashimotonis sp. nov., isolated from the International Space Station.</title>
        <authorList>
            <person name="Venkateswaran K."/>
            <person name="Simpson A."/>
        </authorList>
    </citation>
    <scope>NUCLEOTIDE SEQUENCE</scope>
    <source>
        <strain evidence="17">F6_2S_P_1</strain>
    </source>
</reference>
<dbReference type="SUPFAM" id="SSF158472">
    <property type="entry name" value="HAMP domain-like"/>
    <property type="match status" value="1"/>
</dbReference>
<dbReference type="EMBL" id="JAGRPV010000001">
    <property type="protein sequence ID" value="MDI4646671.1"/>
    <property type="molecule type" value="Genomic_DNA"/>
</dbReference>
<keyword evidence="10" id="KW-0067">ATP-binding</keyword>
<dbReference type="CDD" id="cd06225">
    <property type="entry name" value="HAMP"/>
    <property type="match status" value="1"/>
</dbReference>
<evidence type="ECO:0000259" key="15">
    <source>
        <dbReference type="PROSITE" id="PS50109"/>
    </source>
</evidence>
<feature type="domain" description="Histidine kinase" evidence="15">
    <location>
        <begin position="496"/>
        <end position="613"/>
    </location>
</feature>
<dbReference type="InterPro" id="IPR003594">
    <property type="entry name" value="HATPase_dom"/>
</dbReference>
<keyword evidence="6 17" id="KW-0808">Transferase</keyword>
<feature type="transmembrane region" description="Helical" evidence="14">
    <location>
        <begin position="21"/>
        <end position="42"/>
    </location>
</feature>
<comment type="caution">
    <text evidence="17">The sequence shown here is derived from an EMBL/GenBank/DDBJ whole genome shotgun (WGS) entry which is preliminary data.</text>
</comment>
<evidence type="ECO:0000256" key="13">
    <source>
        <dbReference type="ARBA" id="ARBA00023136"/>
    </source>
</evidence>
<evidence type="ECO:0000256" key="9">
    <source>
        <dbReference type="ARBA" id="ARBA00022777"/>
    </source>
</evidence>
<comment type="catalytic activity">
    <reaction evidence="1">
        <text>ATP + protein L-histidine = ADP + protein N-phospho-L-histidine.</text>
        <dbReference type="EC" id="2.7.13.3"/>
    </reaction>
</comment>
<evidence type="ECO:0000256" key="6">
    <source>
        <dbReference type="ARBA" id="ARBA00022679"/>
    </source>
</evidence>
<dbReference type="Gene3D" id="6.10.340.10">
    <property type="match status" value="1"/>
</dbReference>
<dbReference type="InterPro" id="IPR003660">
    <property type="entry name" value="HAMP_dom"/>
</dbReference>
<dbReference type="SMART" id="SM00304">
    <property type="entry name" value="HAMP"/>
    <property type="match status" value="1"/>
</dbReference>
<keyword evidence="4" id="KW-1003">Cell membrane</keyword>